<dbReference type="Proteomes" id="UP000005143">
    <property type="component" value="Unassembled WGS sequence"/>
</dbReference>
<dbReference type="EC" id="6.2.1.3" evidence="4"/>
<dbReference type="GO" id="GO:0004467">
    <property type="term" value="F:long-chain fatty acid-CoA ligase activity"/>
    <property type="evidence" value="ECO:0007669"/>
    <property type="project" value="UniProtKB-EC"/>
</dbReference>
<feature type="domain" description="Mce/MlaD" evidence="3">
    <location>
        <begin position="43"/>
        <end position="122"/>
    </location>
</feature>
<protein>
    <submittedName>
        <fullName evidence="4">Long-chain-fatty-acid--CoA ligase</fullName>
        <ecNumber evidence="4">6.2.1.3</ecNumber>
    </submittedName>
</protein>
<dbReference type="InterPro" id="IPR052336">
    <property type="entry name" value="MlaD_Phospholipid_Transporter"/>
</dbReference>
<gene>
    <name evidence="4" type="ORF">PAI11_22330</name>
</gene>
<feature type="transmembrane region" description="Helical" evidence="2">
    <location>
        <begin position="16"/>
        <end position="34"/>
    </location>
</feature>
<feature type="region of interest" description="Disordered" evidence="1">
    <location>
        <begin position="432"/>
        <end position="508"/>
    </location>
</feature>
<feature type="compositionally biased region" description="Low complexity" evidence="1">
    <location>
        <begin position="439"/>
        <end position="448"/>
    </location>
</feature>
<dbReference type="AlphaFoldDB" id="H0E5Y2"/>
<organism evidence="4 5">
    <name type="scientific">Patulibacter medicamentivorans</name>
    <dbReference type="NCBI Taxonomy" id="1097667"/>
    <lineage>
        <taxon>Bacteria</taxon>
        <taxon>Bacillati</taxon>
        <taxon>Actinomycetota</taxon>
        <taxon>Thermoleophilia</taxon>
        <taxon>Solirubrobacterales</taxon>
        <taxon>Patulibacteraceae</taxon>
        <taxon>Patulibacter</taxon>
    </lineage>
</organism>
<dbReference type="PANTHER" id="PTHR33371:SF4">
    <property type="entry name" value="INTERMEMBRANE PHOSPHOLIPID TRANSPORT SYSTEM BINDING PROTEIN MLAD"/>
    <property type="match status" value="1"/>
</dbReference>
<keyword evidence="2" id="KW-0812">Transmembrane</keyword>
<dbReference type="InterPro" id="IPR003399">
    <property type="entry name" value="Mce/MlaD"/>
</dbReference>
<dbReference type="PANTHER" id="PTHR33371">
    <property type="entry name" value="INTERMEMBRANE PHOSPHOLIPID TRANSPORT SYSTEM BINDING PROTEIN MLAD-RELATED"/>
    <property type="match status" value="1"/>
</dbReference>
<sequence length="508" mass="53444">MAQTTKGVWIERFGDVKAGIFTIVLALVVVYFIFSQAIPFQSHYEVKAVVNTSNLLVPGSQVRIAGVNVGKVTAVERYKKTDLAQITMRIDDEGRPIRRDAELKIRPKLFLEGNFYVDLRPGRPGSPELASGGTIPIAQTTTPVQLDQVLSPLRGNVRTGLQQTLQGLGDALGSTPTAAEDATQAPVVRGLSGGQAMNETLRTSVPALRDGAIVTDALRGTQPGDLARVLRGFGRATGALARDEGALTSLVRDFDTTVGTTALHAAGLRNTVRELAAVAATGRTAFANLRQALPASRQLARALGVGLRELPATIEAARPWLAQALPLLGQPELGGLSRDLAPAVGDLARVTHESRNLVRNADLLARCASNTLVPTAKLPVPDGALSTGSENYKELWYAMIGQASEAQSFDGNGALLRLPTIGGDEVIRSGNTIAKNRASRSSSAIRSSGTSPVFPGGATPPLRRDVPCYRSGVPDLSSAVGAADGSRPNAPRPALPNRTPMPPKELAP</sequence>
<keyword evidence="2" id="KW-0472">Membrane</keyword>
<evidence type="ECO:0000313" key="5">
    <source>
        <dbReference type="Proteomes" id="UP000005143"/>
    </source>
</evidence>
<dbReference type="EMBL" id="AGUD01000196">
    <property type="protein sequence ID" value="EHN10923.1"/>
    <property type="molecule type" value="Genomic_DNA"/>
</dbReference>
<name>H0E5Y2_9ACTN</name>
<evidence type="ECO:0000313" key="4">
    <source>
        <dbReference type="EMBL" id="EHN10923.1"/>
    </source>
</evidence>
<keyword evidence="4" id="KW-0436">Ligase</keyword>
<evidence type="ECO:0000256" key="2">
    <source>
        <dbReference type="SAM" id="Phobius"/>
    </source>
</evidence>
<dbReference type="RefSeq" id="WP_007574906.1">
    <property type="nucleotide sequence ID" value="NZ_AGUD01000196.1"/>
</dbReference>
<evidence type="ECO:0000259" key="3">
    <source>
        <dbReference type="Pfam" id="PF02470"/>
    </source>
</evidence>
<dbReference type="OrthoDB" id="5242071at2"/>
<proteinExistence type="predicted"/>
<comment type="caution">
    <text evidence="4">The sequence shown here is derived from an EMBL/GenBank/DDBJ whole genome shotgun (WGS) entry which is preliminary data.</text>
</comment>
<evidence type="ECO:0000256" key="1">
    <source>
        <dbReference type="SAM" id="MobiDB-lite"/>
    </source>
</evidence>
<keyword evidence="2" id="KW-1133">Transmembrane helix</keyword>
<feature type="compositionally biased region" description="Pro residues" evidence="1">
    <location>
        <begin position="490"/>
        <end position="508"/>
    </location>
</feature>
<accession>H0E5Y2</accession>
<dbReference type="Pfam" id="PF02470">
    <property type="entry name" value="MlaD"/>
    <property type="match status" value="1"/>
</dbReference>
<reference evidence="4 5" key="1">
    <citation type="journal article" date="2013" name="Biodegradation">
        <title>Quantitative proteomic analysis of ibuprofen-degrading Patulibacter sp. strain I11.</title>
        <authorList>
            <person name="Almeida B."/>
            <person name="Kjeldal H."/>
            <person name="Lolas I."/>
            <person name="Knudsen A.D."/>
            <person name="Carvalho G."/>
            <person name="Nielsen K.L."/>
            <person name="Barreto Crespo M.T."/>
            <person name="Stensballe A."/>
            <person name="Nielsen J.L."/>
        </authorList>
    </citation>
    <scope>NUCLEOTIDE SEQUENCE [LARGE SCALE GENOMIC DNA]</scope>
    <source>
        <strain evidence="4 5">I11</strain>
    </source>
</reference>
<keyword evidence="5" id="KW-1185">Reference proteome</keyword>